<organism evidence="4 5">
    <name type="scientific">Polychaeton citri CBS 116435</name>
    <dbReference type="NCBI Taxonomy" id="1314669"/>
    <lineage>
        <taxon>Eukaryota</taxon>
        <taxon>Fungi</taxon>
        <taxon>Dikarya</taxon>
        <taxon>Ascomycota</taxon>
        <taxon>Pezizomycotina</taxon>
        <taxon>Dothideomycetes</taxon>
        <taxon>Dothideomycetidae</taxon>
        <taxon>Capnodiales</taxon>
        <taxon>Capnodiaceae</taxon>
        <taxon>Polychaeton</taxon>
    </lineage>
</organism>
<evidence type="ECO:0000259" key="3">
    <source>
        <dbReference type="PROSITE" id="PS51186"/>
    </source>
</evidence>
<reference evidence="4" key="1">
    <citation type="journal article" date="2020" name="Stud. Mycol.">
        <title>101 Dothideomycetes genomes: a test case for predicting lifestyles and emergence of pathogens.</title>
        <authorList>
            <person name="Haridas S."/>
            <person name="Albert R."/>
            <person name="Binder M."/>
            <person name="Bloem J."/>
            <person name="Labutti K."/>
            <person name="Salamov A."/>
            <person name="Andreopoulos B."/>
            <person name="Baker S."/>
            <person name="Barry K."/>
            <person name="Bills G."/>
            <person name="Bluhm B."/>
            <person name="Cannon C."/>
            <person name="Castanera R."/>
            <person name="Culley D."/>
            <person name="Daum C."/>
            <person name="Ezra D."/>
            <person name="Gonzalez J."/>
            <person name="Henrissat B."/>
            <person name="Kuo A."/>
            <person name="Liang C."/>
            <person name="Lipzen A."/>
            <person name="Lutzoni F."/>
            <person name="Magnuson J."/>
            <person name="Mondo S."/>
            <person name="Nolan M."/>
            <person name="Ohm R."/>
            <person name="Pangilinan J."/>
            <person name="Park H.-J."/>
            <person name="Ramirez L."/>
            <person name="Alfaro M."/>
            <person name="Sun H."/>
            <person name="Tritt A."/>
            <person name="Yoshinaga Y."/>
            <person name="Zwiers L.-H."/>
            <person name="Turgeon B."/>
            <person name="Goodwin S."/>
            <person name="Spatafora J."/>
            <person name="Crous P."/>
            <person name="Grigoriev I."/>
        </authorList>
    </citation>
    <scope>NUCLEOTIDE SEQUENCE</scope>
    <source>
        <strain evidence="4">CBS 116435</strain>
    </source>
</reference>
<dbReference type="OrthoDB" id="5343688at2759"/>
<protein>
    <recommendedName>
        <fullName evidence="3">N-acetyltransferase domain-containing protein</fullName>
    </recommendedName>
</protein>
<keyword evidence="2" id="KW-0472">Membrane</keyword>
<feature type="domain" description="N-acetyltransferase" evidence="3">
    <location>
        <begin position="148"/>
        <end position="297"/>
    </location>
</feature>
<evidence type="ECO:0000313" key="5">
    <source>
        <dbReference type="Proteomes" id="UP000799441"/>
    </source>
</evidence>
<evidence type="ECO:0000256" key="2">
    <source>
        <dbReference type="SAM" id="Phobius"/>
    </source>
</evidence>
<feature type="compositionally biased region" description="Low complexity" evidence="1">
    <location>
        <begin position="30"/>
        <end position="49"/>
    </location>
</feature>
<dbReference type="Proteomes" id="UP000799441">
    <property type="component" value="Unassembled WGS sequence"/>
</dbReference>
<feature type="transmembrane region" description="Helical" evidence="2">
    <location>
        <begin position="132"/>
        <end position="153"/>
    </location>
</feature>
<name>A0A9P4Q201_9PEZI</name>
<keyword evidence="2" id="KW-0812">Transmembrane</keyword>
<dbReference type="CDD" id="cd04301">
    <property type="entry name" value="NAT_SF"/>
    <property type="match status" value="1"/>
</dbReference>
<feature type="region of interest" description="Disordered" evidence="1">
    <location>
        <begin position="1"/>
        <end position="71"/>
    </location>
</feature>
<proteinExistence type="predicted"/>
<dbReference type="GO" id="GO:0016747">
    <property type="term" value="F:acyltransferase activity, transferring groups other than amino-acyl groups"/>
    <property type="evidence" value="ECO:0007669"/>
    <property type="project" value="InterPro"/>
</dbReference>
<dbReference type="Gene3D" id="3.40.630.30">
    <property type="match status" value="1"/>
</dbReference>
<dbReference type="SUPFAM" id="SSF55729">
    <property type="entry name" value="Acyl-CoA N-acyltransferases (Nat)"/>
    <property type="match status" value="1"/>
</dbReference>
<keyword evidence="5" id="KW-1185">Reference proteome</keyword>
<dbReference type="Pfam" id="PF00583">
    <property type="entry name" value="Acetyltransf_1"/>
    <property type="match status" value="1"/>
</dbReference>
<evidence type="ECO:0000256" key="1">
    <source>
        <dbReference type="SAM" id="MobiDB-lite"/>
    </source>
</evidence>
<keyword evidence="2" id="KW-1133">Transmembrane helix</keyword>
<comment type="caution">
    <text evidence="4">The sequence shown here is derived from an EMBL/GenBank/DDBJ whole genome shotgun (WGS) entry which is preliminary data.</text>
</comment>
<dbReference type="PROSITE" id="PS51186">
    <property type="entry name" value="GNAT"/>
    <property type="match status" value="1"/>
</dbReference>
<dbReference type="EMBL" id="MU003815">
    <property type="protein sequence ID" value="KAF2719117.1"/>
    <property type="molecule type" value="Genomic_DNA"/>
</dbReference>
<sequence>MRSSVTSLPPPSPLATPVDSVMDDPVNRDPASGALNGASGSSSTTGTTTPAPPPPAHSAPHDPLAGVPDLQSYLASSPDDRADALKLVADSIAQMRQTANRSLIFHPLNMSVTVAALALLARYMLSSASNDITITATACSGVLISFFVLCRFLTQGYLSLAERVNWAWLEGAEDGSSSGGAGPTDVLVTKFGEEIIGALVIEWVSGESSRSKRKKAWRGEIRAWTVRLRYRGKGVGTALLEDAVGLARRKGAESIDFADDHANSDRILPRFYNSKFDERERKARQALEDLWLSSPTRGKRK</sequence>
<dbReference type="InterPro" id="IPR000182">
    <property type="entry name" value="GNAT_dom"/>
</dbReference>
<feature type="transmembrane region" description="Helical" evidence="2">
    <location>
        <begin position="103"/>
        <end position="126"/>
    </location>
</feature>
<dbReference type="AlphaFoldDB" id="A0A9P4Q201"/>
<accession>A0A9P4Q201</accession>
<gene>
    <name evidence="4" type="ORF">K431DRAFT_286999</name>
</gene>
<evidence type="ECO:0000313" key="4">
    <source>
        <dbReference type="EMBL" id="KAF2719117.1"/>
    </source>
</evidence>
<dbReference type="InterPro" id="IPR016181">
    <property type="entry name" value="Acyl_CoA_acyltransferase"/>
</dbReference>